<proteinExistence type="predicted"/>
<dbReference type="Proteomes" id="UP001059596">
    <property type="component" value="Unassembled WGS sequence"/>
</dbReference>
<dbReference type="InterPro" id="IPR036397">
    <property type="entry name" value="RNaseH_sf"/>
</dbReference>
<dbReference type="Pfam" id="PF17921">
    <property type="entry name" value="Integrase_H2C2"/>
    <property type="match status" value="1"/>
</dbReference>
<dbReference type="GO" id="GO:0003676">
    <property type="term" value="F:nucleic acid binding"/>
    <property type="evidence" value="ECO:0007669"/>
    <property type="project" value="InterPro"/>
</dbReference>
<evidence type="ECO:0000259" key="1">
    <source>
        <dbReference type="Pfam" id="PF17921"/>
    </source>
</evidence>
<protein>
    <recommendedName>
        <fullName evidence="1">Integrase zinc-binding domain-containing protein</fullName>
    </recommendedName>
</protein>
<dbReference type="AlphaFoldDB" id="A0A9P9YDS8"/>
<evidence type="ECO:0000313" key="2">
    <source>
        <dbReference type="EMBL" id="KAI8034664.1"/>
    </source>
</evidence>
<reference evidence="2" key="1">
    <citation type="journal article" date="2023" name="Genome Biol. Evol.">
        <title>Long-read-based Genome Assembly of Drosophila gunungcola Reveals Fewer Chemosensory Genes in Flower-breeding Species.</title>
        <authorList>
            <person name="Negi A."/>
            <person name="Liao B.Y."/>
            <person name="Yeh S.D."/>
        </authorList>
    </citation>
    <scope>NUCLEOTIDE SEQUENCE</scope>
    <source>
        <strain evidence="2">Sukarami</strain>
    </source>
</reference>
<evidence type="ECO:0000313" key="3">
    <source>
        <dbReference type="Proteomes" id="UP001059596"/>
    </source>
</evidence>
<feature type="non-terminal residue" evidence="2">
    <location>
        <position position="1"/>
    </location>
</feature>
<comment type="caution">
    <text evidence="2">The sequence shown here is derived from an EMBL/GenBank/DDBJ whole genome shotgun (WGS) entry which is preliminary data.</text>
</comment>
<dbReference type="SUPFAM" id="SSF53098">
    <property type="entry name" value="Ribonuclease H-like"/>
    <property type="match status" value="1"/>
</dbReference>
<keyword evidence="3" id="KW-1185">Reference proteome</keyword>
<sequence>IGSRGCDVEELTTSIWFGGPSFLLDSENNWPVNKHFKLPADVMSMELGKPAIALVVSPEANYVLQKIESFSSHLKLLRVFVWVFRFIQRCRKVSKPFEKSISPRELDFAFDKIVEVVQFHEFRDDISKIRKNKPVATNIQKLIPFLQENKLDWCSSTLLRVGGRLLNAPIPYEAKFPLLLSRSSQFVRSYVSYLHVTNCHAGPRALVSRLREKIWLVNAQEVCRRTVRSCMRCFRCKPQLLTQIMGNLPADRLRALRPFNICGVDFCGPFSTTYRIRGKPPYKSYVALFVCFASKAVWCDNATNFVGADRHMREFRARLEEQGGGIETFASKKGCEFAFIPPRAPHFGGLWEAGVKSANHLFLRTVGQDLLTAEELGTLLTSVEAVLNSRSLGALSSDPNDEAALFWPHHQRRSRTRS</sequence>
<feature type="domain" description="Integrase zinc-binding" evidence="1">
    <location>
        <begin position="187"/>
        <end position="239"/>
    </location>
</feature>
<feature type="non-terminal residue" evidence="2">
    <location>
        <position position="418"/>
    </location>
</feature>
<gene>
    <name evidence="2" type="ORF">M5D96_012560</name>
</gene>
<name>A0A9P9YDS8_9MUSC</name>
<dbReference type="PANTHER" id="PTHR47331">
    <property type="entry name" value="PHD-TYPE DOMAIN-CONTAINING PROTEIN"/>
    <property type="match status" value="1"/>
</dbReference>
<accession>A0A9P9YDS8</accession>
<dbReference type="InterPro" id="IPR012337">
    <property type="entry name" value="RNaseH-like_sf"/>
</dbReference>
<organism evidence="2 3">
    <name type="scientific">Drosophila gunungcola</name>
    <name type="common">fruit fly</name>
    <dbReference type="NCBI Taxonomy" id="103775"/>
    <lineage>
        <taxon>Eukaryota</taxon>
        <taxon>Metazoa</taxon>
        <taxon>Ecdysozoa</taxon>
        <taxon>Arthropoda</taxon>
        <taxon>Hexapoda</taxon>
        <taxon>Insecta</taxon>
        <taxon>Pterygota</taxon>
        <taxon>Neoptera</taxon>
        <taxon>Endopterygota</taxon>
        <taxon>Diptera</taxon>
        <taxon>Brachycera</taxon>
        <taxon>Muscomorpha</taxon>
        <taxon>Ephydroidea</taxon>
        <taxon>Drosophilidae</taxon>
        <taxon>Drosophila</taxon>
        <taxon>Sophophora</taxon>
    </lineage>
</organism>
<dbReference type="InterPro" id="IPR041588">
    <property type="entry name" value="Integrase_H2C2"/>
</dbReference>
<dbReference type="EMBL" id="JAMKOV010000062">
    <property type="protein sequence ID" value="KAI8034664.1"/>
    <property type="molecule type" value="Genomic_DNA"/>
</dbReference>
<dbReference type="Gene3D" id="3.30.420.10">
    <property type="entry name" value="Ribonuclease H-like superfamily/Ribonuclease H"/>
    <property type="match status" value="1"/>
</dbReference>